<dbReference type="Pfam" id="PF13489">
    <property type="entry name" value="Methyltransf_23"/>
    <property type="match status" value="1"/>
</dbReference>
<proteinExistence type="predicted"/>
<dbReference type="GO" id="GO:0008168">
    <property type="term" value="F:methyltransferase activity"/>
    <property type="evidence" value="ECO:0007669"/>
    <property type="project" value="UniProtKB-KW"/>
</dbReference>
<dbReference type="EMBL" id="JAPRAT010000020">
    <property type="protein sequence ID" value="MCZ0703688.1"/>
    <property type="molecule type" value="Genomic_DNA"/>
</dbReference>
<evidence type="ECO:0000256" key="1">
    <source>
        <dbReference type="SAM" id="Coils"/>
    </source>
</evidence>
<dbReference type="GO" id="GO:0032259">
    <property type="term" value="P:methylation"/>
    <property type="evidence" value="ECO:0007669"/>
    <property type="project" value="UniProtKB-KW"/>
</dbReference>
<accession>A0A9J6RDD0</accession>
<organism evidence="2 3">
    <name type="scientific">Natronobacillus azotifigens</name>
    <dbReference type="NCBI Taxonomy" id="472978"/>
    <lineage>
        <taxon>Bacteria</taxon>
        <taxon>Bacillati</taxon>
        <taxon>Bacillota</taxon>
        <taxon>Bacilli</taxon>
        <taxon>Bacillales</taxon>
        <taxon>Bacillaceae</taxon>
        <taxon>Natronobacillus</taxon>
    </lineage>
</organism>
<keyword evidence="2" id="KW-0808">Transferase</keyword>
<feature type="coiled-coil region" evidence="1">
    <location>
        <begin position="234"/>
        <end position="282"/>
    </location>
</feature>
<dbReference type="AlphaFoldDB" id="A0A9J6RDD0"/>
<evidence type="ECO:0000313" key="2">
    <source>
        <dbReference type="EMBL" id="MCZ0703688.1"/>
    </source>
</evidence>
<gene>
    <name evidence="2" type="ORF">OWO01_10695</name>
</gene>
<protein>
    <submittedName>
        <fullName evidence="2">Methyltransferase domain-containing protein</fullName>
    </submittedName>
</protein>
<keyword evidence="1" id="KW-0175">Coiled coil</keyword>
<keyword evidence="3" id="KW-1185">Reference proteome</keyword>
<sequence length="297" mass="35400">MLDSRLNQELNSNQWENYWPERSNMIYYQYINLIVKALARDCNSLLDVGSNKANYIEEFDWIEDRTTIDIDAPYFSKNVKGIKQDFIDFTINDKFDFVTCLQVLEHVPNPDKFAQKLFEMSDRVLISVPYMWPENSTEGHIQDPVDYDKLKKWTRREPLYSIVVEEPLDDTQKSKRLICYYTQESTKISLKQARKHIRSMDNNQVINTPEGKLLNNIIEGQSNLSRFMILDRKIRAIDADNQKLKNKIQVYSSKIAKINKRMKKHNNELQKYKRRIEGIRKSKTWSYAQKIRRILNK</sequence>
<dbReference type="Proteomes" id="UP001084197">
    <property type="component" value="Unassembled WGS sequence"/>
</dbReference>
<dbReference type="Gene3D" id="3.40.50.150">
    <property type="entry name" value="Vaccinia Virus protein VP39"/>
    <property type="match status" value="1"/>
</dbReference>
<dbReference type="SUPFAM" id="SSF53335">
    <property type="entry name" value="S-adenosyl-L-methionine-dependent methyltransferases"/>
    <property type="match status" value="1"/>
</dbReference>
<comment type="caution">
    <text evidence="2">The sequence shown here is derived from an EMBL/GenBank/DDBJ whole genome shotgun (WGS) entry which is preliminary data.</text>
</comment>
<dbReference type="RefSeq" id="WP_268780451.1">
    <property type="nucleotide sequence ID" value="NZ_JAPRAT010000020.1"/>
</dbReference>
<reference evidence="2" key="1">
    <citation type="submission" date="2022-11" db="EMBL/GenBank/DDBJ databases">
        <title>WGS of Natronobacillus azotifigens 24KS-1, an anaerobic diazotrophic haloalkaliphile from soda-rich habitats.</title>
        <authorList>
            <person name="Sorokin D.Y."/>
            <person name="Merkel A.Y."/>
        </authorList>
    </citation>
    <scope>NUCLEOTIDE SEQUENCE</scope>
    <source>
        <strain evidence="2">24KS-1</strain>
    </source>
</reference>
<name>A0A9J6RDD0_9BACI</name>
<keyword evidence="2" id="KW-0489">Methyltransferase</keyword>
<dbReference type="InterPro" id="IPR029063">
    <property type="entry name" value="SAM-dependent_MTases_sf"/>
</dbReference>
<evidence type="ECO:0000313" key="3">
    <source>
        <dbReference type="Proteomes" id="UP001084197"/>
    </source>
</evidence>